<proteinExistence type="predicted"/>
<reference evidence="1" key="1">
    <citation type="journal article" date="2021" name="PeerJ">
        <title>Extensive microbial diversity within the chicken gut microbiome revealed by metagenomics and culture.</title>
        <authorList>
            <person name="Gilroy R."/>
            <person name="Ravi A."/>
            <person name="Getino M."/>
            <person name="Pursley I."/>
            <person name="Horton D.L."/>
            <person name="Alikhan N.F."/>
            <person name="Baker D."/>
            <person name="Gharbi K."/>
            <person name="Hall N."/>
            <person name="Watson M."/>
            <person name="Adriaenssens E.M."/>
            <person name="Foster-Nyarko E."/>
            <person name="Jarju S."/>
            <person name="Secka A."/>
            <person name="Antonio M."/>
            <person name="Oren A."/>
            <person name="Chaudhuri R.R."/>
            <person name="La Ragione R."/>
            <person name="Hildebrand F."/>
            <person name="Pallen M.J."/>
        </authorList>
    </citation>
    <scope>NUCLEOTIDE SEQUENCE</scope>
    <source>
        <strain evidence="1">ChiSjej5B23-15282</strain>
    </source>
</reference>
<protein>
    <submittedName>
        <fullName evidence="1">Uncharacterized protein</fullName>
    </submittedName>
</protein>
<comment type="caution">
    <text evidence="1">The sequence shown here is derived from an EMBL/GenBank/DDBJ whole genome shotgun (WGS) entry which is preliminary data.</text>
</comment>
<gene>
    <name evidence="1" type="ORF">H9981_07845</name>
</gene>
<organism evidence="1 2">
    <name type="scientific">Candidatus Mediterraneibacter caccavium</name>
    <dbReference type="NCBI Taxonomy" id="2838661"/>
    <lineage>
        <taxon>Bacteria</taxon>
        <taxon>Bacillati</taxon>
        <taxon>Bacillota</taxon>
        <taxon>Clostridia</taxon>
        <taxon>Lachnospirales</taxon>
        <taxon>Lachnospiraceae</taxon>
        <taxon>Mediterraneibacter</taxon>
    </lineage>
</organism>
<dbReference type="Proteomes" id="UP000824243">
    <property type="component" value="Unassembled WGS sequence"/>
</dbReference>
<name>A0A9D1VY42_9FIRM</name>
<evidence type="ECO:0000313" key="2">
    <source>
        <dbReference type="Proteomes" id="UP000824243"/>
    </source>
</evidence>
<dbReference type="AlphaFoldDB" id="A0A9D1VY42"/>
<accession>A0A9D1VY42</accession>
<dbReference type="EMBL" id="DXFA01000139">
    <property type="protein sequence ID" value="HIX48904.1"/>
    <property type="molecule type" value="Genomic_DNA"/>
</dbReference>
<sequence>MGNQYHYIGCFVDRETLLRCVRTVSTGHLERLIEAPHITFVFEPDTADESLFGEKIRVRAVGYGNNGDNEGLKVEIYAENKKIASMADEIEVPHITLSVGEKGRAYDTRYLEFSDIEPFVLDGVFGGYRQDGTVNTTRYQ</sequence>
<reference evidence="1" key="2">
    <citation type="submission" date="2021-04" db="EMBL/GenBank/DDBJ databases">
        <authorList>
            <person name="Gilroy R."/>
        </authorList>
    </citation>
    <scope>NUCLEOTIDE SEQUENCE</scope>
    <source>
        <strain evidence="1">ChiSjej5B23-15282</strain>
    </source>
</reference>
<evidence type="ECO:0000313" key="1">
    <source>
        <dbReference type="EMBL" id="HIX48904.1"/>
    </source>
</evidence>